<evidence type="ECO:0000313" key="2">
    <source>
        <dbReference type="EMBL" id="CAA7391458.1"/>
    </source>
</evidence>
<dbReference type="EMBL" id="LR743589">
    <property type="protein sequence ID" value="CAA2616344.1"/>
    <property type="molecule type" value="Genomic_DNA"/>
</dbReference>
<evidence type="ECO:0000313" key="3">
    <source>
        <dbReference type="Proteomes" id="UP000663760"/>
    </source>
</evidence>
<gene>
    <name evidence="1" type="ORF">SI7747_02002566</name>
    <name evidence="2" type="ORF">SI8410_02002755</name>
</gene>
<name>A0A7I8IE21_SPIIN</name>
<reference evidence="1" key="1">
    <citation type="submission" date="2019-12" db="EMBL/GenBank/DDBJ databases">
        <authorList>
            <person name="Scholz U."/>
            <person name="Mascher M."/>
            <person name="Fiebig A."/>
        </authorList>
    </citation>
    <scope>NUCLEOTIDE SEQUENCE</scope>
</reference>
<proteinExistence type="predicted"/>
<organism evidence="1">
    <name type="scientific">Spirodela intermedia</name>
    <name type="common">Intermediate duckweed</name>
    <dbReference type="NCBI Taxonomy" id="51605"/>
    <lineage>
        <taxon>Eukaryota</taxon>
        <taxon>Viridiplantae</taxon>
        <taxon>Streptophyta</taxon>
        <taxon>Embryophyta</taxon>
        <taxon>Tracheophyta</taxon>
        <taxon>Spermatophyta</taxon>
        <taxon>Magnoliopsida</taxon>
        <taxon>Liliopsida</taxon>
        <taxon>Araceae</taxon>
        <taxon>Lemnoideae</taxon>
        <taxon>Spirodela</taxon>
    </lineage>
</organism>
<dbReference type="EMBL" id="LR746265">
    <property type="protein sequence ID" value="CAA7391458.1"/>
    <property type="molecule type" value="Genomic_DNA"/>
</dbReference>
<dbReference type="PANTHER" id="PTHR33872">
    <property type="entry name" value="DNA POLYMERASE EPSILON CATALYTIC SUBUNIT A"/>
    <property type="match status" value="1"/>
</dbReference>
<accession>A0A7I8IE21</accession>
<sequence>MPRQAPVISVTRDEIESFWRRKRMEEEDHLLAALKAAARIRARNLKEEDYKLFEASLEGILTSGCDSKNCAANQEAPKKGKELGAVIRDWWTKSKYAYLNQPAVQSMEAEAARHRATTFTPSSYFWATGAVPAPRPPPALGVF</sequence>
<dbReference type="PANTHER" id="PTHR33872:SF7">
    <property type="entry name" value="OSJNBA0084K11.10-LIKE PROTEIN"/>
    <property type="match status" value="1"/>
</dbReference>
<evidence type="ECO:0000313" key="1">
    <source>
        <dbReference type="EMBL" id="CAA2616344.1"/>
    </source>
</evidence>
<dbReference type="Proteomes" id="UP000663760">
    <property type="component" value="Chromosome 2"/>
</dbReference>
<protein>
    <submittedName>
        <fullName evidence="1">Uncharacterized protein</fullName>
    </submittedName>
</protein>
<keyword evidence="3" id="KW-1185">Reference proteome</keyword>
<dbReference type="AlphaFoldDB" id="A0A7I8IE21"/>
<dbReference type="OrthoDB" id="1932217at2759"/>